<dbReference type="RefSeq" id="WP_191765206.1">
    <property type="nucleotide sequence ID" value="NZ_JACSPP010000069.1"/>
</dbReference>
<evidence type="ECO:0008006" key="4">
    <source>
        <dbReference type="Google" id="ProtNLM"/>
    </source>
</evidence>
<sequence>MKKIYLCMLIVAFCSCMVHAQTLHRYVVEVETVPDKREYKAEKLVNGNVRLEPQGPKKTVRYYEILSRTPLTAKQCQDSIRLGKARQVPKPVRKYRHRKNVTLEGWDGVNPADMEPTEYDLNYEDPDLYDFIAD</sequence>
<proteinExistence type="predicted"/>
<dbReference type="EMBL" id="JACSPP010000069">
    <property type="protein sequence ID" value="MBD8041796.1"/>
    <property type="molecule type" value="Genomic_DNA"/>
</dbReference>
<dbReference type="PROSITE" id="PS51257">
    <property type="entry name" value="PROKAR_LIPOPROTEIN"/>
    <property type="match status" value="1"/>
</dbReference>
<protein>
    <recommendedName>
        <fullName evidence="4">DUF3868 domain-containing protein</fullName>
    </recommendedName>
</protein>
<evidence type="ECO:0000313" key="3">
    <source>
        <dbReference type="Proteomes" id="UP000620874"/>
    </source>
</evidence>
<organism evidence="2 3">
    <name type="scientific">Phocaeicola intestinalis</name>
    <dbReference type="NCBI Taxonomy" id="2762212"/>
    <lineage>
        <taxon>Bacteria</taxon>
        <taxon>Pseudomonadati</taxon>
        <taxon>Bacteroidota</taxon>
        <taxon>Bacteroidia</taxon>
        <taxon>Bacteroidales</taxon>
        <taxon>Bacteroidaceae</taxon>
        <taxon>Phocaeicola</taxon>
    </lineage>
</organism>
<name>A0ABR8YC49_9BACT</name>
<feature type="signal peptide" evidence="1">
    <location>
        <begin position="1"/>
        <end position="20"/>
    </location>
</feature>
<accession>A0ABR8YC49</accession>
<reference evidence="2 3" key="1">
    <citation type="submission" date="2020-08" db="EMBL/GenBank/DDBJ databases">
        <title>A Genomic Blueprint of the Chicken Gut Microbiome.</title>
        <authorList>
            <person name="Gilroy R."/>
            <person name="Ravi A."/>
            <person name="Getino M."/>
            <person name="Pursley I."/>
            <person name="Horton D.L."/>
            <person name="Alikhan N.-F."/>
            <person name="Baker D."/>
            <person name="Gharbi K."/>
            <person name="Hall N."/>
            <person name="Watson M."/>
            <person name="Adriaenssens E.M."/>
            <person name="Foster-Nyarko E."/>
            <person name="Jarju S."/>
            <person name="Secka A."/>
            <person name="Antonio M."/>
            <person name="Oren A."/>
            <person name="Chaudhuri R."/>
            <person name="La Ragione R.M."/>
            <person name="Hildebrand F."/>
            <person name="Pallen M.J."/>
        </authorList>
    </citation>
    <scope>NUCLEOTIDE SEQUENCE [LARGE SCALE GENOMIC DNA]</scope>
    <source>
        <strain evidence="2 3">Sa1CVN1</strain>
    </source>
</reference>
<feature type="chain" id="PRO_5047170458" description="DUF3868 domain-containing protein" evidence="1">
    <location>
        <begin position="21"/>
        <end position="134"/>
    </location>
</feature>
<keyword evidence="3" id="KW-1185">Reference proteome</keyword>
<comment type="caution">
    <text evidence="2">The sequence shown here is derived from an EMBL/GenBank/DDBJ whole genome shotgun (WGS) entry which is preliminary data.</text>
</comment>
<evidence type="ECO:0000313" key="2">
    <source>
        <dbReference type="EMBL" id="MBD8041796.1"/>
    </source>
</evidence>
<gene>
    <name evidence="2" type="ORF">H9625_15390</name>
</gene>
<evidence type="ECO:0000256" key="1">
    <source>
        <dbReference type="SAM" id="SignalP"/>
    </source>
</evidence>
<keyword evidence="1" id="KW-0732">Signal</keyword>
<dbReference type="Proteomes" id="UP000620874">
    <property type="component" value="Unassembled WGS sequence"/>
</dbReference>